<evidence type="ECO:0000259" key="1">
    <source>
        <dbReference type="Pfam" id="PF09836"/>
    </source>
</evidence>
<dbReference type="RefSeq" id="WP_155192046.1">
    <property type="nucleotide sequence ID" value="NZ_BAAAEA010000001.1"/>
</dbReference>
<proteinExistence type="predicted"/>
<evidence type="ECO:0000313" key="2">
    <source>
        <dbReference type="EMBL" id="SMP11863.1"/>
    </source>
</evidence>
<dbReference type="GO" id="GO:0003677">
    <property type="term" value="F:DNA binding"/>
    <property type="evidence" value="ECO:0007669"/>
    <property type="project" value="UniProtKB-KW"/>
</dbReference>
<organism evidence="2 3">
    <name type="scientific">Roseibium denhamense</name>
    <dbReference type="NCBI Taxonomy" id="76305"/>
    <lineage>
        <taxon>Bacteria</taxon>
        <taxon>Pseudomonadati</taxon>
        <taxon>Pseudomonadota</taxon>
        <taxon>Alphaproteobacteria</taxon>
        <taxon>Hyphomicrobiales</taxon>
        <taxon>Stappiaceae</taxon>
        <taxon>Roseibium</taxon>
    </lineage>
</organism>
<sequence>MPVSTVSAAEFSSALLKPDEAAPRGIVGPDGDISPKRFNVYRNNVVVSLSEALAQTFPAVQNLLGDEYFQALARAFVTVHPPQSPVLLWYGADFPAFLEAFPPLAGYPYLADVARLEWAWLQAYHTADCGPLDPSVVVAIAPEQLGAARFEPHPASALIVSEFPILDLVRQNRFEKNDTVSVDLKQPQQVLVTRPELDVKMTFVQHSNAVFMDLLLKGRTLQEAAEASAAADPEFSLSGALSDCFSSGAFKDIIVQ</sequence>
<protein>
    <submittedName>
        <fullName evidence="2">DNA-binding domain-containing protein</fullName>
    </submittedName>
</protein>
<evidence type="ECO:0000313" key="3">
    <source>
        <dbReference type="Proteomes" id="UP001157914"/>
    </source>
</evidence>
<dbReference type="InterPro" id="IPR044922">
    <property type="entry name" value="DUF2063_N_sf"/>
</dbReference>
<feature type="domain" description="Putative DNA-binding" evidence="1">
    <location>
        <begin position="9"/>
        <end position="98"/>
    </location>
</feature>
<comment type="caution">
    <text evidence="2">The sequence shown here is derived from an EMBL/GenBank/DDBJ whole genome shotgun (WGS) entry which is preliminary data.</text>
</comment>
<dbReference type="Gene3D" id="1.10.150.690">
    <property type="entry name" value="DUF2063"/>
    <property type="match status" value="1"/>
</dbReference>
<gene>
    <name evidence="2" type="ORF">SAMN06265374_1368</name>
</gene>
<keyword evidence="2" id="KW-0238">DNA-binding</keyword>
<dbReference type="InterPro" id="IPR018640">
    <property type="entry name" value="DUF2063"/>
</dbReference>
<dbReference type="Pfam" id="PF09836">
    <property type="entry name" value="DUF2063"/>
    <property type="match status" value="1"/>
</dbReference>
<dbReference type="EMBL" id="FXTT01000001">
    <property type="protein sequence ID" value="SMP11863.1"/>
    <property type="molecule type" value="Genomic_DNA"/>
</dbReference>
<keyword evidence="3" id="KW-1185">Reference proteome</keyword>
<reference evidence="2 3" key="1">
    <citation type="submission" date="2017-05" db="EMBL/GenBank/DDBJ databases">
        <authorList>
            <person name="Varghese N."/>
            <person name="Submissions S."/>
        </authorList>
    </citation>
    <scope>NUCLEOTIDE SEQUENCE [LARGE SCALE GENOMIC DNA]</scope>
    <source>
        <strain evidence="2 3">DSM 15949</strain>
    </source>
</reference>
<name>A0ABY1NKF5_9HYPH</name>
<dbReference type="Proteomes" id="UP001157914">
    <property type="component" value="Unassembled WGS sequence"/>
</dbReference>
<accession>A0ABY1NKF5</accession>